<organism evidence="2 3">
    <name type="scientific">Tsuneonella aeria</name>
    <dbReference type="NCBI Taxonomy" id="1837929"/>
    <lineage>
        <taxon>Bacteria</taxon>
        <taxon>Pseudomonadati</taxon>
        <taxon>Pseudomonadota</taxon>
        <taxon>Alphaproteobacteria</taxon>
        <taxon>Sphingomonadales</taxon>
        <taxon>Erythrobacteraceae</taxon>
        <taxon>Tsuneonella</taxon>
    </lineage>
</organism>
<dbReference type="EMBL" id="WTZA01000001">
    <property type="protein sequence ID" value="MXO73961.1"/>
    <property type="molecule type" value="Genomic_DNA"/>
</dbReference>
<dbReference type="AlphaFoldDB" id="A0A6I4T9G0"/>
<reference evidence="2 3" key="1">
    <citation type="submission" date="2019-12" db="EMBL/GenBank/DDBJ databases">
        <title>Genomic-based taxomic classification of the family Erythrobacteraceae.</title>
        <authorList>
            <person name="Xu L."/>
        </authorList>
    </citation>
    <scope>NUCLEOTIDE SEQUENCE [LARGE SCALE GENOMIC DNA]</scope>
    <source>
        <strain evidence="2 3">100921-2</strain>
    </source>
</reference>
<feature type="signal peptide" evidence="1">
    <location>
        <begin position="1"/>
        <end position="23"/>
    </location>
</feature>
<name>A0A6I4T9G0_9SPHN</name>
<dbReference type="RefSeq" id="WP_160609763.1">
    <property type="nucleotide sequence ID" value="NZ_WTZA01000001.1"/>
</dbReference>
<evidence type="ECO:0000313" key="3">
    <source>
        <dbReference type="Proteomes" id="UP000439522"/>
    </source>
</evidence>
<dbReference type="Proteomes" id="UP000439522">
    <property type="component" value="Unassembled WGS sequence"/>
</dbReference>
<gene>
    <name evidence="2" type="ORF">GRI40_01825</name>
</gene>
<keyword evidence="2" id="KW-0251">Elongation factor</keyword>
<sequence length="129" mass="13696">MPARRFILFACPVFAAFAWPAGAGAVLPEMTGKIGTLPHGRYLCELPGDAAGPASVPVDGAWFDVINGSSYVSETGKGTYLRMGKNVVFTRGPMRGALFRLSGPRVLQRTNLEGPLARMRCVRSGPAAD</sequence>
<protein>
    <submittedName>
        <fullName evidence="2">Elongation factor P</fullName>
    </submittedName>
</protein>
<dbReference type="OrthoDB" id="7509105at2"/>
<dbReference type="GO" id="GO:0003746">
    <property type="term" value="F:translation elongation factor activity"/>
    <property type="evidence" value="ECO:0007669"/>
    <property type="project" value="UniProtKB-KW"/>
</dbReference>
<evidence type="ECO:0000256" key="1">
    <source>
        <dbReference type="SAM" id="SignalP"/>
    </source>
</evidence>
<feature type="chain" id="PRO_5026236940" evidence="1">
    <location>
        <begin position="24"/>
        <end position="129"/>
    </location>
</feature>
<keyword evidence="2" id="KW-0648">Protein biosynthesis</keyword>
<evidence type="ECO:0000313" key="2">
    <source>
        <dbReference type="EMBL" id="MXO73961.1"/>
    </source>
</evidence>
<comment type="caution">
    <text evidence="2">The sequence shown here is derived from an EMBL/GenBank/DDBJ whole genome shotgun (WGS) entry which is preliminary data.</text>
</comment>
<keyword evidence="1" id="KW-0732">Signal</keyword>
<accession>A0A6I4T9G0</accession>
<keyword evidence="3" id="KW-1185">Reference proteome</keyword>
<proteinExistence type="predicted"/>